<dbReference type="EMBL" id="SOEO01000002">
    <property type="protein sequence ID" value="TDX83982.1"/>
    <property type="molecule type" value="Genomic_DNA"/>
</dbReference>
<dbReference type="Pfam" id="PF09643">
    <property type="entry name" value="YopX"/>
    <property type="match status" value="1"/>
</dbReference>
<dbReference type="InterPro" id="IPR019096">
    <property type="entry name" value="YopX_protein"/>
</dbReference>
<evidence type="ECO:0000313" key="2">
    <source>
        <dbReference type="EMBL" id="TDX83982.1"/>
    </source>
</evidence>
<comment type="caution">
    <text evidence="2">The sequence shown here is derived from an EMBL/GenBank/DDBJ whole genome shotgun (WGS) entry which is preliminary data.</text>
</comment>
<sequence length="167" mass="19352">MSVTDIYLIKKVIAKITVTDIFILHLQCALKLKSNNRIMNREIKFRGKTTIGEKWVFGHIIFWGSNYQIWETEQDGETHNYQVIPETVSQFTGLKDKNGKEIYEGDILDSSEKVPLIFEVYYEDGGFRYGTKDRSVDIGFSGDTWLKEILTRFHVIGNIHDNPELLS</sequence>
<dbReference type="AlphaFoldDB" id="A0A4R8I537"/>
<dbReference type="Proteomes" id="UP000295313">
    <property type="component" value="Unassembled WGS sequence"/>
</dbReference>
<dbReference type="SUPFAM" id="SSF159006">
    <property type="entry name" value="YopX-like"/>
    <property type="match status" value="1"/>
</dbReference>
<evidence type="ECO:0000313" key="3">
    <source>
        <dbReference type="Proteomes" id="UP000295313"/>
    </source>
</evidence>
<dbReference type="Gene3D" id="2.30.30.290">
    <property type="entry name" value="YopX-like domains"/>
    <property type="match status" value="1"/>
</dbReference>
<keyword evidence="3" id="KW-1185">Reference proteome</keyword>
<dbReference type="InterPro" id="IPR023385">
    <property type="entry name" value="YopX-like_C"/>
</dbReference>
<name>A0A4R8I537_9FLAO</name>
<protein>
    <submittedName>
        <fullName evidence="2">Putative phage protein (TIGR01671 family)</fullName>
    </submittedName>
</protein>
<dbReference type="RefSeq" id="WP_221411223.1">
    <property type="nucleotide sequence ID" value="NZ_SOEO01000002.1"/>
</dbReference>
<organism evidence="2 3">
    <name type="scientific">Epilithonimonas xixisoli</name>
    <dbReference type="NCBI Taxonomy" id="1476462"/>
    <lineage>
        <taxon>Bacteria</taxon>
        <taxon>Pseudomonadati</taxon>
        <taxon>Bacteroidota</taxon>
        <taxon>Flavobacteriia</taxon>
        <taxon>Flavobacteriales</taxon>
        <taxon>Weeksellaceae</taxon>
        <taxon>Chryseobacterium group</taxon>
        <taxon>Epilithonimonas</taxon>
    </lineage>
</organism>
<proteinExistence type="predicted"/>
<reference evidence="2 3" key="1">
    <citation type="submission" date="2019-03" db="EMBL/GenBank/DDBJ databases">
        <title>Genomic Encyclopedia of Type Strains, Phase III (KMG-III): the genomes of soil and plant-associated and newly described type strains.</title>
        <authorList>
            <person name="Whitman W."/>
        </authorList>
    </citation>
    <scope>NUCLEOTIDE SEQUENCE [LARGE SCALE GENOMIC DNA]</scope>
    <source>
        <strain evidence="2 3">CGMCC 1.12802</strain>
    </source>
</reference>
<gene>
    <name evidence="2" type="ORF">B0I22_1570</name>
</gene>
<feature type="domain" description="YopX protein" evidence="1">
    <location>
        <begin position="45"/>
        <end position="166"/>
    </location>
</feature>
<evidence type="ECO:0000259" key="1">
    <source>
        <dbReference type="Pfam" id="PF09643"/>
    </source>
</evidence>
<accession>A0A4R8I537</accession>